<sequence>MRVQTEEWRRFIPGIRMYNGKKTLFYNGEKLRWEGGQGYYNKKERNTWEVIIVLPGVEIIRYCTLDMCRNVKMVIMADAVKRIEEYAFFDCSSLVFVKLSRNLEYIEFCAFHWCKSLALIFIPPSCREIGDYAFLGCTKLIILSIARHTTLGRNVIPGTALIEVSPFETNENGDYHGNNAKVNEWIQNLNQNDEYALHRECASFQPSENDIYEIIKRQGLQFINVKNQIGLTAFECLQKNPYTDVEIDEQKLINKFVLDLLGEIIA</sequence>
<keyword evidence="2" id="KW-1185">Reference proteome</keyword>
<dbReference type="Gene3D" id="3.80.10.10">
    <property type="entry name" value="Ribonuclease Inhibitor"/>
    <property type="match status" value="1"/>
</dbReference>
<dbReference type="InterPro" id="IPR026906">
    <property type="entry name" value="LRR_5"/>
</dbReference>
<evidence type="ECO:0000313" key="2">
    <source>
        <dbReference type="Proteomes" id="UP001054902"/>
    </source>
</evidence>
<evidence type="ECO:0000313" key="1">
    <source>
        <dbReference type="EMBL" id="GFH52531.1"/>
    </source>
</evidence>
<dbReference type="AlphaFoldDB" id="A0AAD3H6Y8"/>
<dbReference type="EMBL" id="BLLK01000045">
    <property type="protein sequence ID" value="GFH52531.1"/>
    <property type="molecule type" value="Genomic_DNA"/>
</dbReference>
<reference evidence="1 2" key="1">
    <citation type="journal article" date="2021" name="Sci. Rep.">
        <title>The genome of the diatom Chaetoceros tenuissimus carries an ancient integrated fragment of an extant virus.</title>
        <authorList>
            <person name="Hongo Y."/>
            <person name="Kimura K."/>
            <person name="Takaki Y."/>
            <person name="Yoshida Y."/>
            <person name="Baba S."/>
            <person name="Kobayashi G."/>
            <person name="Nagasaki K."/>
            <person name="Hano T."/>
            <person name="Tomaru Y."/>
        </authorList>
    </citation>
    <scope>NUCLEOTIDE SEQUENCE [LARGE SCALE GENOMIC DNA]</scope>
    <source>
        <strain evidence="1 2">NIES-3715</strain>
    </source>
</reference>
<dbReference type="InterPro" id="IPR032675">
    <property type="entry name" value="LRR_dom_sf"/>
</dbReference>
<dbReference type="SUPFAM" id="SSF52058">
    <property type="entry name" value="L domain-like"/>
    <property type="match status" value="1"/>
</dbReference>
<comment type="caution">
    <text evidence="1">The sequence shown here is derived from an EMBL/GenBank/DDBJ whole genome shotgun (WGS) entry which is preliminary data.</text>
</comment>
<gene>
    <name evidence="1" type="ORF">CTEN210_09007</name>
</gene>
<dbReference type="Proteomes" id="UP001054902">
    <property type="component" value="Unassembled WGS sequence"/>
</dbReference>
<name>A0AAD3H6Y8_9STRA</name>
<dbReference type="Pfam" id="PF13306">
    <property type="entry name" value="LRR_5"/>
    <property type="match status" value="1"/>
</dbReference>
<proteinExistence type="predicted"/>
<organism evidence="1 2">
    <name type="scientific">Chaetoceros tenuissimus</name>
    <dbReference type="NCBI Taxonomy" id="426638"/>
    <lineage>
        <taxon>Eukaryota</taxon>
        <taxon>Sar</taxon>
        <taxon>Stramenopiles</taxon>
        <taxon>Ochrophyta</taxon>
        <taxon>Bacillariophyta</taxon>
        <taxon>Coscinodiscophyceae</taxon>
        <taxon>Chaetocerotophycidae</taxon>
        <taxon>Chaetocerotales</taxon>
        <taxon>Chaetocerotaceae</taxon>
        <taxon>Chaetoceros</taxon>
    </lineage>
</organism>
<accession>A0AAD3H6Y8</accession>
<evidence type="ECO:0008006" key="3">
    <source>
        <dbReference type="Google" id="ProtNLM"/>
    </source>
</evidence>
<protein>
    <recommendedName>
        <fullName evidence="3">Leucine-rich repeat domain-containing protein</fullName>
    </recommendedName>
</protein>